<dbReference type="CDD" id="cd01347">
    <property type="entry name" value="ligand_gated_channel"/>
    <property type="match status" value="1"/>
</dbReference>
<keyword evidence="18" id="KW-1185">Reference proteome</keyword>
<evidence type="ECO:0000256" key="9">
    <source>
        <dbReference type="ARBA" id="ARBA00023170"/>
    </source>
</evidence>
<evidence type="ECO:0000256" key="1">
    <source>
        <dbReference type="ARBA" id="ARBA00004571"/>
    </source>
</evidence>
<dbReference type="GO" id="GO:0015344">
    <property type="term" value="F:siderophore uptake transmembrane transporter activity"/>
    <property type="evidence" value="ECO:0007669"/>
    <property type="project" value="TreeGrafter"/>
</dbReference>
<keyword evidence="10 11" id="KW-0998">Cell outer membrane</keyword>
<dbReference type="InterPro" id="IPR000531">
    <property type="entry name" value="Beta-barrel_TonB"/>
</dbReference>
<dbReference type="NCBIfam" id="TIGR01785">
    <property type="entry name" value="TonB-hemin"/>
    <property type="match status" value="1"/>
</dbReference>
<reference evidence="17" key="3">
    <citation type="journal article" date="2022" name="Res Sq">
        <title>Evolution of multicellular longitudinally dividing oral cavity symbionts (Neisseriaceae).</title>
        <authorList>
            <person name="Nyongesa S."/>
            <person name="Weber P."/>
            <person name="Bernet E."/>
            <person name="Pullido F."/>
            <person name="Nieckarz M."/>
            <person name="Delaby M."/>
            <person name="Nieves C."/>
            <person name="Viehboeck T."/>
            <person name="Krause N."/>
            <person name="Rivera-Millot A."/>
            <person name="Nakamura A."/>
            <person name="Vischer N."/>
            <person name="VanNieuwenhze M."/>
            <person name="Brun Y."/>
            <person name="Cava F."/>
            <person name="Bulgheresi S."/>
            <person name="Veyrier F."/>
        </authorList>
    </citation>
    <scope>NUCLEOTIDE SEQUENCE</scope>
    <source>
        <strain evidence="17">1258/02</strain>
    </source>
</reference>
<evidence type="ECO:0000256" key="11">
    <source>
        <dbReference type="PROSITE-ProRule" id="PRU01360"/>
    </source>
</evidence>
<evidence type="ECO:0000313" key="16">
    <source>
        <dbReference type="EMBL" id="TCP06509.1"/>
    </source>
</evidence>
<dbReference type="Gene3D" id="2.170.130.10">
    <property type="entry name" value="TonB-dependent receptor, plug domain"/>
    <property type="match status" value="1"/>
</dbReference>
<evidence type="ECO:0000313" key="17">
    <source>
        <dbReference type="EMBL" id="UOO79592.1"/>
    </source>
</evidence>
<feature type="chain" id="PRO_5042259870" evidence="13">
    <location>
        <begin position="20"/>
        <end position="728"/>
    </location>
</feature>
<evidence type="ECO:0000313" key="19">
    <source>
        <dbReference type="Proteomes" id="UP000829756"/>
    </source>
</evidence>
<proteinExistence type="inferred from homology"/>
<dbReference type="Pfam" id="PF00593">
    <property type="entry name" value="TonB_dep_Rec_b-barrel"/>
    <property type="match status" value="1"/>
</dbReference>
<dbReference type="PANTHER" id="PTHR30069:SF29">
    <property type="entry name" value="HEMOGLOBIN AND HEMOGLOBIN-HAPTOGLOBIN-BINDING PROTEIN 1-RELATED"/>
    <property type="match status" value="1"/>
</dbReference>
<reference evidence="16 18" key="1">
    <citation type="submission" date="2019-03" db="EMBL/GenBank/DDBJ databases">
        <title>Genomic Encyclopedia of Type Strains, Phase IV (KMG-IV): sequencing the most valuable type-strain genomes for metagenomic binning, comparative biology and taxonomic classification.</title>
        <authorList>
            <person name="Goeker M."/>
        </authorList>
    </citation>
    <scope>NUCLEOTIDE SEQUENCE [LARGE SCALE GENOMIC DNA]</scope>
    <source>
        <strain evidence="16 18">DSM 17474</strain>
    </source>
</reference>
<dbReference type="EMBL" id="SLXE01000011">
    <property type="protein sequence ID" value="TCP06509.1"/>
    <property type="molecule type" value="Genomic_DNA"/>
</dbReference>
<evidence type="ECO:0000256" key="7">
    <source>
        <dbReference type="ARBA" id="ARBA00023077"/>
    </source>
</evidence>
<feature type="signal peptide" evidence="13">
    <location>
        <begin position="1"/>
        <end position="19"/>
    </location>
</feature>
<evidence type="ECO:0000259" key="15">
    <source>
        <dbReference type="Pfam" id="PF07715"/>
    </source>
</evidence>
<evidence type="ECO:0000256" key="5">
    <source>
        <dbReference type="ARBA" id="ARBA00022692"/>
    </source>
</evidence>
<dbReference type="GO" id="GO:0009279">
    <property type="term" value="C:cell outer membrane"/>
    <property type="evidence" value="ECO:0007669"/>
    <property type="project" value="UniProtKB-SubCell"/>
</dbReference>
<comment type="similarity">
    <text evidence="2 11 12">Belongs to the TonB-dependent receptor family.</text>
</comment>
<dbReference type="RefSeq" id="WP_132953752.1">
    <property type="nucleotide sequence ID" value="NZ_CP091507.1"/>
</dbReference>
<dbReference type="Proteomes" id="UP000294721">
    <property type="component" value="Unassembled WGS sequence"/>
</dbReference>
<evidence type="ECO:0000256" key="3">
    <source>
        <dbReference type="ARBA" id="ARBA00022448"/>
    </source>
</evidence>
<feature type="domain" description="TonB-dependent receptor-like beta-barrel" evidence="14">
    <location>
        <begin position="236"/>
        <end position="669"/>
    </location>
</feature>
<dbReference type="GO" id="GO:0015232">
    <property type="term" value="F:heme transmembrane transporter activity"/>
    <property type="evidence" value="ECO:0007669"/>
    <property type="project" value="InterPro"/>
</dbReference>
<keyword evidence="6 13" id="KW-0732">Signal</keyword>
<gene>
    <name evidence="16" type="ORF">EV680_11164</name>
    <name evidence="17" type="ORF">LVJ78_00710</name>
</gene>
<evidence type="ECO:0000256" key="10">
    <source>
        <dbReference type="ARBA" id="ARBA00023237"/>
    </source>
</evidence>
<dbReference type="EMBL" id="CP091507">
    <property type="protein sequence ID" value="UOO79592.1"/>
    <property type="molecule type" value="Genomic_DNA"/>
</dbReference>
<protein>
    <submittedName>
        <fullName evidence="16">Hemoglobin/transferrin/lactoferrin receptor protein</fullName>
    </submittedName>
    <submittedName>
        <fullName evidence="17">TonB-dependent hemoglobin/transferrin/lactoferrin family receptor</fullName>
    </submittedName>
</protein>
<name>A0AAE9KI50_9NEIS</name>
<evidence type="ECO:0000256" key="8">
    <source>
        <dbReference type="ARBA" id="ARBA00023136"/>
    </source>
</evidence>
<keyword evidence="7 12" id="KW-0798">TonB box</keyword>
<sequence length="728" mass="80908">MQLTRLSFVLATCSSTLYAADTAIELPTVNVQATAPARTVSEIGAAQIEREQPADLKALLKNQPGVAVSALQRTRQGNDSVNIRGLSGNRVGMSMDGIPLPEAQESRIFASAGLAFGRGNFIEPTALRATTIARGAEAEGLAGSVQFKTLEPADVLQNENFGAYVQSGYQSADSSRHIGGGAAASTGIWQGMLMGTYRLGHETETRGHVGGDGQSRTEADPQDYNSRYFLTKHHFQIAPEHRLSLTGEHLRRHQWLDQRSQLGTYTEDRTRDSQTRNRLSLAHRYQSEEGHLQQIDSQIYWQDSRTDNLRQRSNSRSARTDTGAARDLVWGVRSEALSHINTGRLNQDWRYGLQFARHDLRYDAVQTPAANSPFSPIHDPSADTVRTTAALYADGNIDFETWLLQPGLRADYYQLSPDAADYQQISSDIAQVQKQHRYALSPRIGAVWKHSAAFQPYAQYSRGFHAPSSQQISSSWGINNVYSIIGNARLKPEYADNFEIGVRGNTGTVEYRLAAFNNLYKNFIDYKTQQTYIPGRQLWLIQYHNFDRARIYGAEMQAAWKFAPRWTLNGNLAFARGYTKNSADTDGSGDNNGGKQPINSILPLKLQLGAAYDTERWGGNVLLTRANGKSSDQISGNMYNPTRHYTLVDVGAYWRPTKKLSLSAGVANLFNQKYWDWGDISYLAARSTYAGSFDQSLGRDVPSSFNATNADAFTAPGRHFNVGLRYTF</sequence>
<evidence type="ECO:0000256" key="4">
    <source>
        <dbReference type="ARBA" id="ARBA00022452"/>
    </source>
</evidence>
<reference evidence="17" key="2">
    <citation type="submission" date="2021-12" db="EMBL/GenBank/DDBJ databases">
        <authorList>
            <person name="Veyrier F.J."/>
        </authorList>
    </citation>
    <scope>NUCLEOTIDE SEQUENCE</scope>
    <source>
        <strain evidence="17">1258/02</strain>
    </source>
</reference>
<evidence type="ECO:0000313" key="18">
    <source>
        <dbReference type="Proteomes" id="UP000294721"/>
    </source>
</evidence>
<dbReference type="PANTHER" id="PTHR30069">
    <property type="entry name" value="TONB-DEPENDENT OUTER MEMBRANE RECEPTOR"/>
    <property type="match status" value="1"/>
</dbReference>
<accession>A0AAE9KI50</accession>
<comment type="subcellular location">
    <subcellularLocation>
        <location evidence="1 11">Cell outer membrane</location>
        <topology evidence="1 11">Multi-pass membrane protein</topology>
    </subcellularLocation>
</comment>
<dbReference type="SUPFAM" id="SSF56935">
    <property type="entry name" value="Porins"/>
    <property type="match status" value="1"/>
</dbReference>
<dbReference type="InterPro" id="IPR037066">
    <property type="entry name" value="Plug_dom_sf"/>
</dbReference>
<evidence type="ECO:0000256" key="13">
    <source>
        <dbReference type="SAM" id="SignalP"/>
    </source>
</evidence>
<evidence type="ECO:0000256" key="12">
    <source>
        <dbReference type="RuleBase" id="RU003357"/>
    </source>
</evidence>
<dbReference type="Gene3D" id="2.40.170.20">
    <property type="entry name" value="TonB-dependent receptor, beta-barrel domain"/>
    <property type="match status" value="1"/>
</dbReference>
<evidence type="ECO:0000256" key="2">
    <source>
        <dbReference type="ARBA" id="ARBA00009810"/>
    </source>
</evidence>
<dbReference type="InterPro" id="IPR039426">
    <property type="entry name" value="TonB-dep_rcpt-like"/>
</dbReference>
<evidence type="ECO:0000256" key="6">
    <source>
        <dbReference type="ARBA" id="ARBA00022729"/>
    </source>
</evidence>
<dbReference type="AlphaFoldDB" id="A0AAE9KI50"/>
<dbReference type="GO" id="GO:0044718">
    <property type="term" value="P:siderophore transmembrane transport"/>
    <property type="evidence" value="ECO:0007669"/>
    <property type="project" value="TreeGrafter"/>
</dbReference>
<keyword evidence="5 11" id="KW-0812">Transmembrane</keyword>
<dbReference type="InterPro" id="IPR012910">
    <property type="entry name" value="Plug_dom"/>
</dbReference>
<dbReference type="PROSITE" id="PS52016">
    <property type="entry name" value="TONB_DEPENDENT_REC_3"/>
    <property type="match status" value="1"/>
</dbReference>
<dbReference type="InterPro" id="IPR010949">
    <property type="entry name" value="TonB_Hb/transfer/lactofer_rcpt"/>
</dbReference>
<dbReference type="Pfam" id="PF07715">
    <property type="entry name" value="Plug"/>
    <property type="match status" value="1"/>
</dbReference>
<dbReference type="InterPro" id="IPR011276">
    <property type="entry name" value="TonB_haem/Hb_rcpt"/>
</dbReference>
<keyword evidence="4 11" id="KW-1134">Transmembrane beta strand</keyword>
<organism evidence="17 19">
    <name type="scientific">Uruburuella suis</name>
    <dbReference type="NCBI Taxonomy" id="252130"/>
    <lineage>
        <taxon>Bacteria</taxon>
        <taxon>Pseudomonadati</taxon>
        <taxon>Pseudomonadota</taxon>
        <taxon>Betaproteobacteria</taxon>
        <taxon>Neisseriales</taxon>
        <taxon>Neisseriaceae</taxon>
        <taxon>Uruburuella</taxon>
    </lineage>
</organism>
<dbReference type="KEGG" id="usu:LVJ78_00710"/>
<keyword evidence="8 11" id="KW-0472">Membrane</keyword>
<evidence type="ECO:0000259" key="14">
    <source>
        <dbReference type="Pfam" id="PF00593"/>
    </source>
</evidence>
<dbReference type="Proteomes" id="UP000829756">
    <property type="component" value="Chromosome"/>
</dbReference>
<keyword evidence="3 11" id="KW-0813">Transport</keyword>
<dbReference type="InterPro" id="IPR036942">
    <property type="entry name" value="Beta-barrel_TonB_sf"/>
</dbReference>
<feature type="domain" description="TonB-dependent receptor plug" evidence="15">
    <location>
        <begin position="38"/>
        <end position="137"/>
    </location>
</feature>
<keyword evidence="9 17" id="KW-0675">Receptor</keyword>
<dbReference type="NCBIfam" id="TIGR01786">
    <property type="entry name" value="TonB-hemlactrns"/>
    <property type="match status" value="1"/>
</dbReference>